<gene>
    <name evidence="1" type="ORF">ACFFH4_06835</name>
</gene>
<comment type="caution">
    <text evidence="1">The sequence shown here is derived from an EMBL/GenBank/DDBJ whole genome shotgun (WGS) entry which is preliminary data.</text>
</comment>
<evidence type="ECO:0000313" key="1">
    <source>
        <dbReference type="EMBL" id="MFC0558764.1"/>
    </source>
</evidence>
<organism evidence="1 2">
    <name type="scientific">Halalkalibacter alkalisediminis</name>
    <dbReference type="NCBI Taxonomy" id="935616"/>
    <lineage>
        <taxon>Bacteria</taxon>
        <taxon>Bacillati</taxon>
        <taxon>Bacillota</taxon>
        <taxon>Bacilli</taxon>
        <taxon>Bacillales</taxon>
        <taxon>Bacillaceae</taxon>
        <taxon>Halalkalibacter</taxon>
    </lineage>
</organism>
<keyword evidence="2" id="KW-1185">Reference proteome</keyword>
<proteinExistence type="predicted"/>
<accession>A0ABV6NDC8</accession>
<dbReference type="RefSeq" id="WP_273839669.1">
    <property type="nucleotide sequence ID" value="NZ_JAQQWT010000001.1"/>
</dbReference>
<dbReference type="EMBL" id="JBHLTR010000006">
    <property type="protein sequence ID" value="MFC0558764.1"/>
    <property type="molecule type" value="Genomic_DNA"/>
</dbReference>
<sequence length="150" mass="17147">MDKSKLLDELRLEIGRVRDQVQTLSSFYVGITSKFANLMQNNLSSIAIYETTEHAFIMKVCAGPCYIERKVPFGESILSSVAIRGKIIIEEDVHLQKVFLPFYKNHHLLGIVVGHIPKESYTITEDDLVFIKEVGRFIEVQHDTFFPTIS</sequence>
<reference evidence="1 2" key="1">
    <citation type="submission" date="2024-09" db="EMBL/GenBank/DDBJ databases">
        <authorList>
            <person name="Sun Q."/>
            <person name="Mori K."/>
        </authorList>
    </citation>
    <scope>NUCLEOTIDE SEQUENCE [LARGE SCALE GENOMIC DNA]</scope>
    <source>
        <strain evidence="1 2">NCAIM B.02301</strain>
    </source>
</reference>
<evidence type="ECO:0000313" key="2">
    <source>
        <dbReference type="Proteomes" id="UP001589833"/>
    </source>
</evidence>
<evidence type="ECO:0008006" key="3">
    <source>
        <dbReference type="Google" id="ProtNLM"/>
    </source>
</evidence>
<dbReference type="Proteomes" id="UP001589833">
    <property type="component" value="Unassembled WGS sequence"/>
</dbReference>
<protein>
    <recommendedName>
        <fullName evidence="3">GAF domain-containing protein</fullName>
    </recommendedName>
</protein>
<dbReference type="SUPFAM" id="SSF55781">
    <property type="entry name" value="GAF domain-like"/>
    <property type="match status" value="1"/>
</dbReference>
<name>A0ABV6NDC8_9BACI</name>